<accession>A0A8H3J604</accession>
<feature type="non-terminal residue" evidence="1">
    <location>
        <position position="1"/>
    </location>
</feature>
<dbReference type="AlphaFoldDB" id="A0A8H3J604"/>
<name>A0A8H3J604_9LECA</name>
<evidence type="ECO:0000313" key="2">
    <source>
        <dbReference type="Proteomes" id="UP000664534"/>
    </source>
</evidence>
<comment type="caution">
    <text evidence="1">The sequence shown here is derived from an EMBL/GenBank/DDBJ whole genome shotgun (WGS) entry which is preliminary data.</text>
</comment>
<dbReference type="OrthoDB" id="5275798at2759"/>
<protein>
    <submittedName>
        <fullName evidence="1">Uncharacterized protein</fullName>
    </submittedName>
</protein>
<gene>
    <name evidence="1" type="ORF">IMSHALPRED_002551</name>
</gene>
<sequence>SLTAPPNPFYYVIPGSDVTVEISTLGLVRDRDESIVEKVLDEATQASLDPYRPQATMPKDGYHTRDGSFLLGVTPSVEVSGQEPLTWGRWTGTLAGMSSYVGTYPGYDFSFDIWVTPEVGQSQGYVVGAGFAMTRRRQEAYR</sequence>
<reference evidence="1" key="1">
    <citation type="submission" date="2021-03" db="EMBL/GenBank/DDBJ databases">
        <authorList>
            <person name="Tagirdzhanova G."/>
        </authorList>
    </citation>
    <scope>NUCLEOTIDE SEQUENCE</scope>
</reference>
<organism evidence="1 2">
    <name type="scientific">Imshaugia aleurites</name>
    <dbReference type="NCBI Taxonomy" id="172621"/>
    <lineage>
        <taxon>Eukaryota</taxon>
        <taxon>Fungi</taxon>
        <taxon>Dikarya</taxon>
        <taxon>Ascomycota</taxon>
        <taxon>Pezizomycotina</taxon>
        <taxon>Lecanoromycetes</taxon>
        <taxon>OSLEUM clade</taxon>
        <taxon>Lecanoromycetidae</taxon>
        <taxon>Lecanorales</taxon>
        <taxon>Lecanorineae</taxon>
        <taxon>Parmeliaceae</taxon>
        <taxon>Imshaugia</taxon>
    </lineage>
</organism>
<evidence type="ECO:0000313" key="1">
    <source>
        <dbReference type="EMBL" id="CAF9941391.1"/>
    </source>
</evidence>
<proteinExistence type="predicted"/>
<keyword evidence="2" id="KW-1185">Reference proteome</keyword>
<dbReference type="EMBL" id="CAJPDT010000148">
    <property type="protein sequence ID" value="CAF9941391.1"/>
    <property type="molecule type" value="Genomic_DNA"/>
</dbReference>
<dbReference type="Proteomes" id="UP000664534">
    <property type="component" value="Unassembled WGS sequence"/>
</dbReference>